<reference evidence="2 3" key="1">
    <citation type="submission" date="2018-09" db="EMBL/GenBank/DDBJ databases">
        <title>Micromonospora sp. nov. MS1-9, isolated from a root of Musa sp.</title>
        <authorList>
            <person name="Kuncharoen N."/>
            <person name="Kudo T."/>
            <person name="Ohkuma M."/>
            <person name="Yuki M."/>
            <person name="Tanasupawat S."/>
        </authorList>
    </citation>
    <scope>NUCLEOTIDE SEQUENCE [LARGE SCALE GENOMIC DNA]</scope>
    <source>
        <strain evidence="2 3">MS1-9</strain>
    </source>
</reference>
<sequence length="352" mass="37905">MTSEQRHRWSTVLTHLAAAIPAGSPAVLIDGHDHRAALLADRLTAVLRNAGRRCVRLTEATCTTHADARNGRAADTVVIADGSRWRADHPADRWQLSIWVRSAPTLSSNRRPADDADIVVDLHDATWPVIQHLDRWVAPTNLWYRTEAQAFFAARAATWDTKFGDDLPAYAAAIAEATIPSGGVAIDVGCGTGRALPALRDAVGPTGTVVGVDLTPQMLDVARARATTAHAGLVLADARRLPLPDTAADVIFAAGLITHLPDTGDGLRELARVTRPGGRLVLFHPSGRAALAARHGRTLRPDEPLAETPLRFALLRTGWYLTHYDDPAHRFLAIAARQQPGQHRSPTTPPSS</sequence>
<dbReference type="EMBL" id="RAZT01000006">
    <property type="protein sequence ID" value="RKN32470.1"/>
    <property type="molecule type" value="Genomic_DNA"/>
</dbReference>
<name>A0A3A9Y3X3_9ACTN</name>
<protein>
    <submittedName>
        <fullName evidence="2">Class I SAM-dependent methyltransferase</fullName>
    </submittedName>
</protein>
<dbReference type="GO" id="GO:0008757">
    <property type="term" value="F:S-adenosylmethionine-dependent methyltransferase activity"/>
    <property type="evidence" value="ECO:0007669"/>
    <property type="project" value="InterPro"/>
</dbReference>
<keyword evidence="2" id="KW-0808">Transferase</keyword>
<proteinExistence type="predicted"/>
<dbReference type="InterPro" id="IPR013216">
    <property type="entry name" value="Methyltransf_11"/>
</dbReference>
<accession>A0A3A9Y3X3</accession>
<dbReference type="CDD" id="cd02440">
    <property type="entry name" value="AdoMet_MTases"/>
    <property type="match status" value="1"/>
</dbReference>
<evidence type="ECO:0000313" key="3">
    <source>
        <dbReference type="Proteomes" id="UP000275865"/>
    </source>
</evidence>
<gene>
    <name evidence="2" type="ORF">D7044_13530</name>
</gene>
<keyword evidence="2" id="KW-0489">Methyltransferase</keyword>
<dbReference type="GO" id="GO:0032259">
    <property type="term" value="P:methylation"/>
    <property type="evidence" value="ECO:0007669"/>
    <property type="project" value="UniProtKB-KW"/>
</dbReference>
<evidence type="ECO:0000259" key="1">
    <source>
        <dbReference type="Pfam" id="PF08241"/>
    </source>
</evidence>
<dbReference type="InterPro" id="IPR029063">
    <property type="entry name" value="SAM-dependent_MTases_sf"/>
</dbReference>
<dbReference type="Gene3D" id="3.40.50.150">
    <property type="entry name" value="Vaccinia Virus protein VP39"/>
    <property type="match status" value="1"/>
</dbReference>
<dbReference type="InterPro" id="IPR050508">
    <property type="entry name" value="Methyltransf_Superfamily"/>
</dbReference>
<comment type="caution">
    <text evidence="2">The sequence shown here is derived from an EMBL/GenBank/DDBJ whole genome shotgun (WGS) entry which is preliminary data.</text>
</comment>
<dbReference type="Pfam" id="PF08241">
    <property type="entry name" value="Methyltransf_11"/>
    <property type="match status" value="1"/>
</dbReference>
<dbReference type="SUPFAM" id="SSF53335">
    <property type="entry name" value="S-adenosyl-L-methionine-dependent methyltransferases"/>
    <property type="match status" value="1"/>
</dbReference>
<dbReference type="Proteomes" id="UP000275865">
    <property type="component" value="Unassembled WGS sequence"/>
</dbReference>
<organism evidence="2 3">
    <name type="scientific">Micromonospora musae</name>
    <dbReference type="NCBI Taxonomy" id="1894970"/>
    <lineage>
        <taxon>Bacteria</taxon>
        <taxon>Bacillati</taxon>
        <taxon>Actinomycetota</taxon>
        <taxon>Actinomycetes</taxon>
        <taxon>Micromonosporales</taxon>
        <taxon>Micromonosporaceae</taxon>
        <taxon>Micromonospora</taxon>
    </lineage>
</organism>
<feature type="domain" description="Methyltransferase type 11" evidence="1">
    <location>
        <begin position="186"/>
        <end position="282"/>
    </location>
</feature>
<dbReference type="AlphaFoldDB" id="A0A3A9Y3X3"/>
<dbReference type="PANTHER" id="PTHR42912">
    <property type="entry name" value="METHYLTRANSFERASE"/>
    <property type="match status" value="1"/>
</dbReference>
<evidence type="ECO:0000313" key="2">
    <source>
        <dbReference type="EMBL" id="RKN32470.1"/>
    </source>
</evidence>